<accession>A0A9P3LD02</accession>
<evidence type="ECO:0000256" key="6">
    <source>
        <dbReference type="ARBA" id="ARBA00023326"/>
    </source>
</evidence>
<dbReference type="Gene3D" id="2.130.10.10">
    <property type="entry name" value="YVTN repeat-like/Quinoprotein amine dehydrogenase"/>
    <property type="match status" value="2"/>
</dbReference>
<dbReference type="AlphaFoldDB" id="A0A9P3LD02"/>
<dbReference type="Proteomes" id="UP000703269">
    <property type="component" value="Unassembled WGS sequence"/>
</dbReference>
<gene>
    <name evidence="9" type="ORF">PsYK624_059260</name>
</gene>
<dbReference type="InterPro" id="IPR052025">
    <property type="entry name" value="Xyloglucanase_GH74"/>
</dbReference>
<keyword evidence="4" id="KW-0119">Carbohydrate metabolism</keyword>
<dbReference type="GO" id="GO:0030245">
    <property type="term" value="P:cellulose catabolic process"/>
    <property type="evidence" value="ECO:0007669"/>
    <property type="project" value="UniProtKB-KW"/>
</dbReference>
<dbReference type="EMBL" id="BPQB01000014">
    <property type="protein sequence ID" value="GJE89818.1"/>
    <property type="molecule type" value="Genomic_DNA"/>
</dbReference>
<dbReference type="InterPro" id="IPR015943">
    <property type="entry name" value="WD40/YVTN_repeat-like_dom_sf"/>
</dbReference>
<protein>
    <recommendedName>
        <fullName evidence="11">Glycoside hydrolase family 74 protein</fullName>
    </recommendedName>
</protein>
<keyword evidence="3" id="KW-0136">Cellulose degradation</keyword>
<organism evidence="9 10">
    <name type="scientific">Phanerochaete sordida</name>
    <dbReference type="NCBI Taxonomy" id="48140"/>
    <lineage>
        <taxon>Eukaryota</taxon>
        <taxon>Fungi</taxon>
        <taxon>Dikarya</taxon>
        <taxon>Basidiomycota</taxon>
        <taxon>Agaricomycotina</taxon>
        <taxon>Agaricomycetes</taxon>
        <taxon>Polyporales</taxon>
        <taxon>Phanerochaetaceae</taxon>
        <taxon>Phanerochaete</taxon>
    </lineage>
</organism>
<dbReference type="OrthoDB" id="2151161at2759"/>
<evidence type="ECO:0000313" key="9">
    <source>
        <dbReference type="EMBL" id="GJE89818.1"/>
    </source>
</evidence>
<dbReference type="SUPFAM" id="SSF110296">
    <property type="entry name" value="Oligoxyloglucan reducing end-specific cellobiohydrolase"/>
    <property type="match status" value="2"/>
</dbReference>
<evidence type="ECO:0000256" key="5">
    <source>
        <dbReference type="ARBA" id="ARBA00023295"/>
    </source>
</evidence>
<sequence>MRSRVPVATLFSLGLSLLAAAASAATPAPTISTQSYTWKNVKIGGGGGFTPGIIFNPSQKGLAYLRTDIGGVYKLNADDSWTPLVDFADSDHWDYWGSDAIATDPVDPQRFYVAAGMYTNSWDPNNGTILISTNQGKTFTESPLPFKVGGNMPGRGVGERLAVDPHSNNILLFGARSGHGLWKSTNFGATWTKVASFPDPGTYAPDPTDSSGINSDKTGLTFVTFDSTSGSSGQATPRIFVGVASVGSPNIFRSDDAGATWNAIQGMNSSWIAHKGVLSPKEGALYLSTSDGVGPNDGSIGALYKYDIASGTVTDISPVSGSDLIFGFGGLAVDVQRPGTVMVAALNSWWPDGQVWRTTDGGGSWSPLWAWEAYPVLNKYYAYSDALAPWIGNDYTDPAIVQQIGWWMEALVIDPFDSDHWLYGTGETVYGGHDLLNWDTVHNVTLKSLADGIEEDAVLGLISPPAGPSLLSAVGDNGGFVHFDLTKAPTAAARFSPLWSTNSDLDFAGNIPSTIVRIGNSNGEFALSTDAGNTWSQNIGGTSNANSGKIALSANGTNILWSSGNAGVLLSQSGGAFARVASLPAGAAIAADRRNDSVFYAATGSKFLVSSDGGKTFVAAAGALGASTAPVKLAVHPKTSGDVWVSTDKGLFHTTNAGASFAAVPGITQAWAIALGAPESTNSYPAVFAAADVAAGSGGGVGYYRSDNAGETWVRVNDAAHGFGSVSSNVLTADPRVYGRVYIGTNGRGIFYGDKS</sequence>
<evidence type="ECO:0000256" key="1">
    <source>
        <dbReference type="ARBA" id="ARBA00022729"/>
    </source>
</evidence>
<evidence type="ECO:0000313" key="10">
    <source>
        <dbReference type="Proteomes" id="UP000703269"/>
    </source>
</evidence>
<dbReference type="PANTHER" id="PTHR43739:SF2">
    <property type="entry name" value="OLIGOXYLOGLUCAN-REDUCING END-SPECIFIC XYLOGLUCANASE-RELATED"/>
    <property type="match status" value="1"/>
</dbReference>
<dbReference type="CDD" id="cd15482">
    <property type="entry name" value="Sialidase_non-viral"/>
    <property type="match status" value="1"/>
</dbReference>
<dbReference type="GO" id="GO:0016798">
    <property type="term" value="F:hydrolase activity, acting on glycosyl bonds"/>
    <property type="evidence" value="ECO:0007669"/>
    <property type="project" value="UniProtKB-KW"/>
</dbReference>
<keyword evidence="6" id="KW-0624">Polysaccharide degradation</keyword>
<feature type="chain" id="PRO_5040163887" description="Glycoside hydrolase family 74 protein" evidence="8">
    <location>
        <begin position="25"/>
        <end position="756"/>
    </location>
</feature>
<name>A0A9P3LD02_9APHY</name>
<keyword evidence="10" id="KW-1185">Reference proteome</keyword>
<evidence type="ECO:0000256" key="3">
    <source>
        <dbReference type="ARBA" id="ARBA00023001"/>
    </source>
</evidence>
<dbReference type="PANTHER" id="PTHR43739">
    <property type="entry name" value="XYLOGLUCANASE (EUROFUNG)"/>
    <property type="match status" value="1"/>
</dbReference>
<reference evidence="9 10" key="1">
    <citation type="submission" date="2021-08" db="EMBL/GenBank/DDBJ databases">
        <title>Draft Genome Sequence of Phanerochaete sordida strain YK-624.</title>
        <authorList>
            <person name="Mori T."/>
            <person name="Dohra H."/>
            <person name="Suzuki T."/>
            <person name="Kawagishi H."/>
            <person name="Hirai H."/>
        </authorList>
    </citation>
    <scope>NUCLEOTIDE SEQUENCE [LARGE SCALE GENOMIC DNA]</scope>
    <source>
        <strain evidence="9 10">YK-624</strain>
    </source>
</reference>
<evidence type="ECO:0000256" key="4">
    <source>
        <dbReference type="ARBA" id="ARBA00023277"/>
    </source>
</evidence>
<dbReference type="FunFam" id="2.130.10.10:FF:000534">
    <property type="entry name" value="Xyloglucanase Xgh74A"/>
    <property type="match status" value="1"/>
</dbReference>
<feature type="signal peptide" evidence="8">
    <location>
        <begin position="1"/>
        <end position="24"/>
    </location>
</feature>
<keyword evidence="2" id="KW-0378">Hydrolase</keyword>
<evidence type="ECO:0000256" key="8">
    <source>
        <dbReference type="SAM" id="SignalP"/>
    </source>
</evidence>
<evidence type="ECO:0000256" key="7">
    <source>
        <dbReference type="ARBA" id="ARBA00037986"/>
    </source>
</evidence>
<evidence type="ECO:0000256" key="2">
    <source>
        <dbReference type="ARBA" id="ARBA00022801"/>
    </source>
</evidence>
<keyword evidence="5" id="KW-0326">Glycosidase</keyword>
<evidence type="ECO:0008006" key="11">
    <source>
        <dbReference type="Google" id="ProtNLM"/>
    </source>
</evidence>
<proteinExistence type="inferred from homology"/>
<keyword evidence="1 8" id="KW-0732">Signal</keyword>
<comment type="caution">
    <text evidence="9">The sequence shown here is derived from an EMBL/GenBank/DDBJ whole genome shotgun (WGS) entry which is preliminary data.</text>
</comment>
<comment type="similarity">
    <text evidence="7">Belongs to the glycosyl hydrolase 74 family.</text>
</comment>
<dbReference type="GO" id="GO:0010411">
    <property type="term" value="P:xyloglucan metabolic process"/>
    <property type="evidence" value="ECO:0007669"/>
    <property type="project" value="TreeGrafter"/>
</dbReference>